<dbReference type="NCBIfam" id="TIGR01783">
    <property type="entry name" value="TonB-siderophor"/>
    <property type="match status" value="1"/>
</dbReference>
<dbReference type="Pfam" id="PF00593">
    <property type="entry name" value="TonB_dep_Rec_b-barrel"/>
    <property type="match status" value="1"/>
</dbReference>
<keyword evidence="5 9" id="KW-0798">TonB box</keyword>
<evidence type="ECO:0000256" key="3">
    <source>
        <dbReference type="ARBA" id="ARBA00023004"/>
    </source>
</evidence>
<dbReference type="Pfam" id="PF07715">
    <property type="entry name" value="Plug"/>
    <property type="match status" value="1"/>
</dbReference>
<keyword evidence="7 9" id="KW-0472">Membrane</keyword>
<dbReference type="InterPro" id="IPR012910">
    <property type="entry name" value="Plug_dom"/>
</dbReference>
<keyword evidence="6 12" id="KW-0675">Receptor</keyword>
<organism evidence="12 13">
    <name type="scientific">Arsukibacterium indicum</name>
    <dbReference type="NCBI Taxonomy" id="2848612"/>
    <lineage>
        <taxon>Bacteria</taxon>
        <taxon>Pseudomonadati</taxon>
        <taxon>Pseudomonadota</taxon>
        <taxon>Gammaproteobacteria</taxon>
        <taxon>Chromatiales</taxon>
        <taxon>Chromatiaceae</taxon>
        <taxon>Arsukibacterium</taxon>
    </lineage>
</organism>
<keyword evidence="7" id="KW-1134">Transmembrane beta strand</keyword>
<evidence type="ECO:0000256" key="2">
    <source>
        <dbReference type="ARBA" id="ARBA00022496"/>
    </source>
</evidence>
<dbReference type="CDD" id="cd01347">
    <property type="entry name" value="ligand_gated_channel"/>
    <property type="match status" value="1"/>
</dbReference>
<sequence>MRLIRIFSCVLITPIKFCLLSKEVTMRTNIPTKFSRLSLAVALASVSLGAVAQQASSDESTIERKKIMPALEVIRVVGSADQVLLEQTGTVAIVSREQIEQIQPLSTEDILRRIPGINIKSEEETSVVANFGIRGLSASESKSLILEDGVPVAPGLFIGNDRYFNPRIQRVEQVEVLKGSASLRYGPSTIGGVVNYQTKTPDDGVTVTGRAGSFNMQEVSVEAGGKSASGDAFAGIVATHASSDGFMDKDYEMTDVMAKAGVIFSNEQKLGIKVSRYENDANISYRGLLLGDYLAGADYNPAPDDYFLTDRTAFDINHEWTLSSQATLKTLLYWSEMSRDYWRYNVDTAASNEAGRWVYTDALTGNNRSFDRVGIETRLNVDHNLAGMVANSEFGLRFMQEEANDTRIRAVRSSDRTGLNDRHIIDSADSVAAYAQSRIEFNDKFAVTPGLRVESYEQTRVVLSDDGATAKTSNTEVLPGIGATYNLTDSAQLYGGVYRAFSPASNGVALDGLTDQQLDGERSTNYELGLRGKSGAVNYEVAAFMMDFSNQVVTGNSDPNLSQSNAGETEHLGMEFLLGYKLGNGFSIDTNATWVPTSEFKSGENQGNRLPYAPKFIANLALNYQLEKLSAALSAHHRGEQYGDAANTVDIPEGAAGGIWGGLMPSYTVLDLTAQYTVADNIRVFGAVKNLTDKRYITGLRQGIYVGPERSFELGVSYSF</sequence>
<evidence type="ECO:0000256" key="1">
    <source>
        <dbReference type="ARBA" id="ARBA00009810"/>
    </source>
</evidence>
<dbReference type="Proteomes" id="UP000704611">
    <property type="component" value="Unassembled WGS sequence"/>
</dbReference>
<keyword evidence="2" id="KW-0410">Iron transport</keyword>
<protein>
    <submittedName>
        <fullName evidence="12">TonB-dependent siderophore receptor</fullName>
    </submittedName>
</protein>
<feature type="short sequence motif" description="TonB C-terminal box" evidence="8">
    <location>
        <begin position="703"/>
        <end position="720"/>
    </location>
</feature>
<evidence type="ECO:0000256" key="7">
    <source>
        <dbReference type="PROSITE-ProRule" id="PRU01360"/>
    </source>
</evidence>
<dbReference type="PROSITE" id="PS01156">
    <property type="entry name" value="TONB_DEPENDENT_REC_2"/>
    <property type="match status" value="1"/>
</dbReference>
<dbReference type="PROSITE" id="PS52016">
    <property type="entry name" value="TONB_DEPENDENT_REC_3"/>
    <property type="match status" value="1"/>
</dbReference>
<dbReference type="InterPro" id="IPR010105">
    <property type="entry name" value="TonB_sidphr_rcpt"/>
</dbReference>
<comment type="subcellular location">
    <subcellularLocation>
        <location evidence="7">Cell outer membrane</location>
        <topology evidence="7">Multi-pass membrane protein</topology>
    </subcellularLocation>
</comment>
<dbReference type="InterPro" id="IPR010917">
    <property type="entry name" value="TonB_rcpt_CS"/>
</dbReference>
<evidence type="ECO:0000256" key="6">
    <source>
        <dbReference type="ARBA" id="ARBA00023170"/>
    </source>
</evidence>
<evidence type="ECO:0000256" key="5">
    <source>
        <dbReference type="ARBA" id="ARBA00023077"/>
    </source>
</evidence>
<proteinExistence type="inferred from homology"/>
<keyword evidence="7" id="KW-0812">Transmembrane</keyword>
<keyword evidence="13" id="KW-1185">Reference proteome</keyword>
<keyword evidence="4" id="KW-0406">Ion transport</keyword>
<evidence type="ECO:0000256" key="9">
    <source>
        <dbReference type="RuleBase" id="RU003357"/>
    </source>
</evidence>
<feature type="domain" description="TonB-dependent receptor-like beta-barrel" evidence="10">
    <location>
        <begin position="274"/>
        <end position="691"/>
    </location>
</feature>
<name>A0ABS6MK55_9GAMM</name>
<keyword evidence="7" id="KW-0813">Transport</keyword>
<evidence type="ECO:0000256" key="8">
    <source>
        <dbReference type="PROSITE-ProRule" id="PRU10144"/>
    </source>
</evidence>
<evidence type="ECO:0000313" key="13">
    <source>
        <dbReference type="Proteomes" id="UP000704611"/>
    </source>
</evidence>
<feature type="domain" description="TonB-dependent receptor plug" evidence="11">
    <location>
        <begin position="86"/>
        <end position="193"/>
    </location>
</feature>
<dbReference type="EMBL" id="JAHRID010000003">
    <property type="protein sequence ID" value="MBV2129200.1"/>
    <property type="molecule type" value="Genomic_DNA"/>
</dbReference>
<keyword evidence="7" id="KW-0998">Cell outer membrane</keyword>
<dbReference type="InterPro" id="IPR000531">
    <property type="entry name" value="Beta-barrel_TonB"/>
</dbReference>
<evidence type="ECO:0000259" key="10">
    <source>
        <dbReference type="Pfam" id="PF00593"/>
    </source>
</evidence>
<comment type="caution">
    <text evidence="12">The sequence shown here is derived from an EMBL/GenBank/DDBJ whole genome shotgun (WGS) entry which is preliminary data.</text>
</comment>
<keyword evidence="3" id="KW-0408">Iron</keyword>
<dbReference type="InterPro" id="IPR039426">
    <property type="entry name" value="TonB-dep_rcpt-like"/>
</dbReference>
<reference evidence="12 13" key="1">
    <citation type="submission" date="2021-06" db="EMBL/GenBank/DDBJ databases">
        <title>Rheinheimera indica sp. nov., isolated from deep-sea sediment.</title>
        <authorList>
            <person name="Wang Z."/>
            <person name="Zhang X.-Y."/>
        </authorList>
    </citation>
    <scope>NUCLEOTIDE SEQUENCE [LARGE SCALE GENOMIC DNA]</scope>
    <source>
        <strain evidence="12 13">SM2107</strain>
    </source>
</reference>
<accession>A0ABS6MK55</accession>
<dbReference type="PANTHER" id="PTHR30442:SF0">
    <property type="entry name" value="FE(3+) DICITRATE TRANSPORT PROTEIN FECA"/>
    <property type="match status" value="1"/>
</dbReference>
<comment type="similarity">
    <text evidence="1 7 9">Belongs to the TonB-dependent receptor family.</text>
</comment>
<evidence type="ECO:0000313" key="12">
    <source>
        <dbReference type="EMBL" id="MBV2129200.1"/>
    </source>
</evidence>
<gene>
    <name evidence="12" type="ORF">KQY15_08850</name>
</gene>
<dbReference type="PANTHER" id="PTHR30442">
    <property type="entry name" value="IRON III DICITRATE TRANSPORT PROTEIN FECA"/>
    <property type="match status" value="1"/>
</dbReference>
<evidence type="ECO:0000256" key="4">
    <source>
        <dbReference type="ARBA" id="ARBA00023065"/>
    </source>
</evidence>
<evidence type="ECO:0000259" key="11">
    <source>
        <dbReference type="Pfam" id="PF07715"/>
    </source>
</evidence>